<organism evidence="2 3">
    <name type="scientific">Noviherbaspirillum denitrificans</name>
    <dbReference type="NCBI Taxonomy" id="1968433"/>
    <lineage>
        <taxon>Bacteria</taxon>
        <taxon>Pseudomonadati</taxon>
        <taxon>Pseudomonadota</taxon>
        <taxon>Betaproteobacteria</taxon>
        <taxon>Burkholderiales</taxon>
        <taxon>Oxalobacteraceae</taxon>
        <taxon>Noviherbaspirillum</taxon>
    </lineage>
</organism>
<feature type="region of interest" description="Disordered" evidence="1">
    <location>
        <begin position="1"/>
        <end position="65"/>
    </location>
</feature>
<dbReference type="EMBL" id="LSTO01000001">
    <property type="protein sequence ID" value="OWW21087.1"/>
    <property type="molecule type" value="Genomic_DNA"/>
</dbReference>
<protein>
    <submittedName>
        <fullName evidence="2">Uncharacterized protein</fullName>
    </submittedName>
</protein>
<name>A0A254TFZ2_9BURK</name>
<proteinExistence type="predicted"/>
<dbReference type="AlphaFoldDB" id="A0A254TFZ2"/>
<evidence type="ECO:0000313" key="3">
    <source>
        <dbReference type="Proteomes" id="UP000197535"/>
    </source>
</evidence>
<gene>
    <name evidence="2" type="ORF">AYR66_18000</name>
</gene>
<dbReference type="Proteomes" id="UP000197535">
    <property type="component" value="Unassembled WGS sequence"/>
</dbReference>
<accession>A0A254TFZ2</accession>
<reference evidence="2 3" key="1">
    <citation type="submission" date="2016-02" db="EMBL/GenBank/DDBJ databases">
        <authorList>
            <person name="Wen L."/>
            <person name="He K."/>
            <person name="Yang H."/>
        </authorList>
    </citation>
    <scope>NUCLEOTIDE SEQUENCE [LARGE SCALE GENOMIC DNA]</scope>
    <source>
        <strain evidence="2 3">TSA40</strain>
    </source>
</reference>
<feature type="compositionally biased region" description="Basic and acidic residues" evidence="1">
    <location>
        <begin position="129"/>
        <end position="142"/>
    </location>
</feature>
<feature type="region of interest" description="Disordered" evidence="1">
    <location>
        <begin position="111"/>
        <end position="143"/>
    </location>
</feature>
<evidence type="ECO:0000256" key="1">
    <source>
        <dbReference type="SAM" id="MobiDB-lite"/>
    </source>
</evidence>
<keyword evidence="3" id="KW-1185">Reference proteome</keyword>
<comment type="caution">
    <text evidence="2">The sequence shown here is derived from an EMBL/GenBank/DDBJ whole genome shotgun (WGS) entry which is preliminary data.</text>
</comment>
<evidence type="ECO:0000313" key="2">
    <source>
        <dbReference type="EMBL" id="OWW21087.1"/>
    </source>
</evidence>
<sequence length="212" mass="21841">MTTGASAIALPSPPRTSQPAAVRSSDIASETKRRCKRSPHASSIAAHRLDGVTQPPRGNNHAPCVPALPVIASTATPSSQRTKSGGRPSASTVSRCICACAASLARCSTPHASPANARPIPPSASQRPTEYRKAVRSSRDEMLSSLDSRGIAMPARLPDASCAGRSWRSTSVTCQPRAANRSLAAHPAMPAPITIASRTAGSGRTCGCQRGA</sequence>